<accession>A0AA88KVL9</accession>
<protein>
    <recommendedName>
        <fullName evidence="3">Endonuclease/exonuclease/phosphatase domain-containing protein</fullName>
    </recommendedName>
</protein>
<evidence type="ECO:0008006" key="3">
    <source>
        <dbReference type="Google" id="ProtNLM"/>
    </source>
</evidence>
<keyword evidence="2" id="KW-1185">Reference proteome</keyword>
<dbReference type="EMBL" id="JAVRJZ010000021">
    <property type="protein sequence ID" value="KAK2705237.1"/>
    <property type="molecule type" value="Genomic_DNA"/>
</dbReference>
<comment type="caution">
    <text evidence="1">The sequence shown here is derived from an EMBL/GenBank/DDBJ whole genome shotgun (WGS) entry which is preliminary data.</text>
</comment>
<name>A0AA88KVL9_ARTSF</name>
<organism evidence="1 2">
    <name type="scientific">Artemia franciscana</name>
    <name type="common">Brine shrimp</name>
    <name type="synonym">Artemia sanfranciscana</name>
    <dbReference type="NCBI Taxonomy" id="6661"/>
    <lineage>
        <taxon>Eukaryota</taxon>
        <taxon>Metazoa</taxon>
        <taxon>Ecdysozoa</taxon>
        <taxon>Arthropoda</taxon>
        <taxon>Crustacea</taxon>
        <taxon>Branchiopoda</taxon>
        <taxon>Anostraca</taxon>
        <taxon>Artemiidae</taxon>
        <taxon>Artemia</taxon>
    </lineage>
</organism>
<sequence length="157" mass="17837">MIKKYGSHFLANVNEVKDAKAKLWEMCALNEDCLVRKSTNAISYHLSEIISFVIARDKCVDPVPTFVTRLPTELPYILATAYSLLFVKINQLHQTVVEIETKEEFYHTLQVMVNSILKHDIMCVLGDLNAVVGNDKSYCRQALGSHGMGVRTRMERC</sequence>
<gene>
    <name evidence="1" type="ORF">QYM36_017323</name>
</gene>
<evidence type="ECO:0000313" key="1">
    <source>
        <dbReference type="EMBL" id="KAK2705237.1"/>
    </source>
</evidence>
<proteinExistence type="predicted"/>
<reference evidence="1" key="1">
    <citation type="submission" date="2023-07" db="EMBL/GenBank/DDBJ databases">
        <title>Chromosome-level genome assembly of Artemia franciscana.</title>
        <authorList>
            <person name="Jo E."/>
        </authorList>
    </citation>
    <scope>NUCLEOTIDE SEQUENCE</scope>
    <source>
        <tissue evidence="1">Whole body</tissue>
    </source>
</reference>
<evidence type="ECO:0000313" key="2">
    <source>
        <dbReference type="Proteomes" id="UP001187531"/>
    </source>
</evidence>
<dbReference type="Proteomes" id="UP001187531">
    <property type="component" value="Unassembled WGS sequence"/>
</dbReference>
<dbReference type="AlphaFoldDB" id="A0AA88KVL9"/>